<dbReference type="eggNOG" id="arCOG04360">
    <property type="taxonomic scope" value="Archaea"/>
</dbReference>
<comment type="pathway">
    <text evidence="1">One-carbon metabolism; methanogenesis from acetate.</text>
</comment>
<feature type="binding site" evidence="10">
    <location>
        <position position="283"/>
    </location>
    <ligand>
        <name>[Ni-Fe-S] cluster</name>
        <dbReference type="ChEBI" id="CHEBI:60400"/>
    </ligand>
</feature>
<keyword evidence="6 10" id="KW-0408">Iron</keyword>
<gene>
    <name evidence="10 12" type="primary">cdhC</name>
    <name evidence="12" type="ORF">LRC459</name>
</gene>
<dbReference type="NCBIfam" id="TIGR00316">
    <property type="entry name" value="cdhC"/>
    <property type="match status" value="1"/>
</dbReference>
<dbReference type="NCBIfam" id="NF003379">
    <property type="entry name" value="PRK04456.1"/>
    <property type="match status" value="1"/>
</dbReference>
<comment type="catalytic activity">
    <reaction evidence="10">
        <text>Co(I)-[corrinoid Fe-S protein] + acetyl-CoA + H(+) = methyl-Co(III)-[corrinoid Fe-S protein] + CO + CoA</text>
        <dbReference type="Rhea" id="RHEA:45212"/>
        <dbReference type="Rhea" id="RHEA-COMP:11110"/>
        <dbReference type="Rhea" id="RHEA-COMP:11111"/>
        <dbReference type="ChEBI" id="CHEBI:15378"/>
        <dbReference type="ChEBI" id="CHEBI:17245"/>
        <dbReference type="ChEBI" id="CHEBI:57287"/>
        <dbReference type="ChEBI" id="CHEBI:57288"/>
        <dbReference type="ChEBI" id="CHEBI:85033"/>
        <dbReference type="ChEBI" id="CHEBI:85035"/>
        <dbReference type="EC" id="2.3.1.169"/>
    </reaction>
</comment>
<evidence type="ECO:0000256" key="5">
    <source>
        <dbReference type="ARBA" id="ARBA00022723"/>
    </source>
</evidence>
<dbReference type="InterPro" id="IPR023432">
    <property type="entry name" value="CO_DH/Ac-CoA_synth_bsu_arc"/>
</dbReference>
<evidence type="ECO:0000256" key="10">
    <source>
        <dbReference type="HAMAP-Rule" id="MF_01138"/>
    </source>
</evidence>
<dbReference type="GO" id="GO:0019385">
    <property type="term" value="P:methanogenesis, from acetate"/>
    <property type="evidence" value="ECO:0007669"/>
    <property type="project" value="UniProtKB-UniPathway"/>
</dbReference>
<dbReference type="InterPro" id="IPR045822">
    <property type="entry name" value="ACS_CODH_B_C"/>
</dbReference>
<dbReference type="Gene3D" id="3.30.1650.10">
    <property type="entry name" value="Bifunctional carbon monoxide dehydrogenase/acetyl-coa synthase(codh/acs), Chain M, domain 3"/>
    <property type="match status" value="1"/>
</dbReference>
<evidence type="ECO:0000256" key="3">
    <source>
        <dbReference type="ARBA" id="ARBA00022596"/>
    </source>
</evidence>
<dbReference type="InterPro" id="IPR038571">
    <property type="entry name" value="CO_DH/Ac-CoA_synth_bsu_3_sf"/>
</dbReference>
<dbReference type="Pfam" id="PF19436">
    <property type="entry name" value="ACS_CODH_B_C"/>
    <property type="match status" value="1"/>
</dbReference>
<comment type="cofactor">
    <cofactor evidence="10">
        <name>[Ni-Fe-S] cluster</name>
        <dbReference type="ChEBI" id="CHEBI:60400"/>
    </cofactor>
    <text evidence="10">Binds 1 [Ni-Fe-S] cluster.</text>
</comment>
<comment type="subunit">
    <text evidence="9 10">Monomer. The ACDS complex is made up of alpha, epsilon, beta, gamma and delta chains with a probable stoichiometry of (alpha(2)epsilon(2))(4)-beta(8)-(gamma(1)delta(1))(8).</text>
</comment>
<dbReference type="PATRIC" id="fig|351160.9.peg.2830"/>
<dbReference type="HAMAP" id="MF_01138">
    <property type="entry name" value="CdhC"/>
    <property type="match status" value="1"/>
</dbReference>
<keyword evidence="4 10" id="KW-0808">Transferase</keyword>
<evidence type="ECO:0000313" key="12">
    <source>
        <dbReference type="EMBL" id="CAJ35412.1"/>
    </source>
</evidence>
<dbReference type="UniPathway" id="UPA00642"/>
<dbReference type="GO" id="GO:0006084">
    <property type="term" value="P:acetyl-CoA metabolic process"/>
    <property type="evidence" value="ECO:0007669"/>
    <property type="project" value="InterPro"/>
</dbReference>
<evidence type="ECO:0000256" key="8">
    <source>
        <dbReference type="ARBA" id="ARBA00023315"/>
    </source>
</evidence>
<accession>Q0W881</accession>
<evidence type="ECO:0000256" key="2">
    <source>
        <dbReference type="ARBA" id="ARBA00006862"/>
    </source>
</evidence>
<dbReference type="Pfam" id="PF03598">
    <property type="entry name" value="CdhC"/>
    <property type="match status" value="1"/>
</dbReference>
<dbReference type="GO" id="GO:0016151">
    <property type="term" value="F:nickel cation binding"/>
    <property type="evidence" value="ECO:0007669"/>
    <property type="project" value="UniProtKB-UniRule"/>
</dbReference>
<keyword evidence="3 10" id="KW-0533">Nickel</keyword>
<dbReference type="Gene3D" id="3.40.970.20">
    <property type="entry name" value="Carbon monoxide dehydrogenase alpha subunit. Chain D, domain 4"/>
    <property type="match status" value="1"/>
</dbReference>
<reference evidence="12 13" key="1">
    <citation type="journal article" date="2006" name="Science">
        <title>Genome of rice cluster I archaea -- the key methane producers in the rice rhizosphere.</title>
        <authorList>
            <person name="Erkel C."/>
            <person name="Kube M."/>
            <person name="Reinhardt R."/>
            <person name="Liesack W."/>
        </authorList>
    </citation>
    <scope>NUCLEOTIDE SEQUENCE [LARGE SCALE GENOMIC DNA]</scope>
    <source>
        <strain evidence="13">DSM 22066 / NBRC 105507 / MRE50</strain>
    </source>
</reference>
<dbReference type="PANTHER" id="PTHR42281">
    <property type="match status" value="1"/>
</dbReference>
<dbReference type="KEGG" id="rci:LRC459"/>
<feature type="domain" description="CO dehydrogenase/acetyl-CoA synthase complex beta subunit C-terminal" evidence="11">
    <location>
        <begin position="171"/>
        <end position="401"/>
    </location>
</feature>
<sequence>MFKEIPVDVSIAHAGERIRKNDLHVELGGPDVEEKFELVKVRQGDQVKDSAITVIGPDVADMEPGKSYPLGILIEVAGPELEPDFEGVIERRIHEYANYIEGLMHLNQRYDTWIRLSKKAYGKGFTTLRFVGEVLEQLLRNEFPIIGQMQITFYTDAAKISSAYAEAMNSYEARDARARGLTDDEVDVFYGCALCQSFAPGHVCVITPQRYANCGAISWFDGRAAARIDPKGLIFPIEKGSCLDPEKGEYTGINESAGKRSLGEVSRVYLYSAFTYPHTSCGCFEGIAFYIPEVEGFGIVTRGYKEATVNGLPFSAMADSTGGGRQIDGFHGLSLEYMRSQKFLAADGGYARVAWMPAGLKEQMKPFIPPEIFGKIATEREVKNVGELRQFLVERSHPVIQRWEAEEENPEEEHVEEPGHAEMPVFSAGELPLSYGGLKITLKNARIYADRAIIQWSKPKKPGAGE</sequence>
<organism evidence="12 13">
    <name type="scientific">Methanocella arvoryzae (strain DSM 22066 / NBRC 105507 / MRE50)</name>
    <dbReference type="NCBI Taxonomy" id="351160"/>
    <lineage>
        <taxon>Archaea</taxon>
        <taxon>Methanobacteriati</taxon>
        <taxon>Methanobacteriota</taxon>
        <taxon>Stenosarchaea group</taxon>
        <taxon>Methanomicrobia</taxon>
        <taxon>Methanocellales</taxon>
        <taxon>Methanocellaceae</taxon>
        <taxon>Methanocella</taxon>
    </lineage>
</organism>
<evidence type="ECO:0000256" key="4">
    <source>
        <dbReference type="ARBA" id="ARBA00022679"/>
    </source>
</evidence>
<feature type="binding site" evidence="10">
    <location>
        <position position="195"/>
    </location>
    <ligand>
        <name>[Ni-Fe-S] cluster</name>
        <dbReference type="ChEBI" id="CHEBI:60400"/>
    </ligand>
</feature>
<keyword evidence="12" id="KW-0560">Oxidoreductase</keyword>
<dbReference type="AlphaFoldDB" id="Q0W881"/>
<dbReference type="PANTHER" id="PTHR42281:SF1">
    <property type="entry name" value="ACETYL-COA DECARBONYLASE_SYNTHASE COMPLEX SUBUNIT BETA 1"/>
    <property type="match status" value="1"/>
</dbReference>
<comment type="function">
    <text evidence="10">Part of a complex that catalyzes the reversible cleavage of acetyl-CoA, allowing autotrophic growth from CO(2). The alpha-epsilon complex generates CO from CO(2), while the beta subunit (this protein) combines the CO with CoA and a methyl group to form acetyl-CoA. The methyl group, which is incorporated into acetyl-CoA, is transferred to the beta subunit by a corrinoid iron-sulfur protein (the gamma-delta complex).</text>
</comment>
<dbReference type="EC" id="2.3.1.169" evidence="10"/>
<dbReference type="InterPro" id="IPR011254">
    <property type="entry name" value="Prismane-like_sf"/>
</dbReference>
<dbReference type="OrthoDB" id="69951at2157"/>
<keyword evidence="7 10" id="KW-0411">Iron-sulfur</keyword>
<dbReference type="GO" id="GO:0043884">
    <property type="term" value="F:CO-methylating acetyl-CoA synthase activity"/>
    <property type="evidence" value="ECO:0007669"/>
    <property type="project" value="UniProtKB-EC"/>
</dbReference>
<dbReference type="GO" id="GO:0005506">
    <property type="term" value="F:iron ion binding"/>
    <property type="evidence" value="ECO:0007669"/>
    <property type="project" value="UniProtKB-UniRule"/>
</dbReference>
<dbReference type="RefSeq" id="WP_012037080.1">
    <property type="nucleotide sequence ID" value="NC_009464.1"/>
</dbReference>
<dbReference type="SUPFAM" id="SSF56821">
    <property type="entry name" value="Prismane protein-like"/>
    <property type="match status" value="1"/>
</dbReference>
<evidence type="ECO:0000313" key="13">
    <source>
        <dbReference type="Proteomes" id="UP000000663"/>
    </source>
</evidence>
<dbReference type="STRING" id="351160.LRC459"/>
<keyword evidence="5 10" id="KW-0479">Metal-binding</keyword>
<protein>
    <recommendedName>
        <fullName evidence="10">Acetyl-CoA decarbonylase/synthase complex subunit beta</fullName>
        <shortName evidence="10">ACDS complex subunit beta</shortName>
        <ecNumber evidence="10">2.3.1.169</ecNumber>
    </recommendedName>
    <alternativeName>
        <fullName evidence="10">ACDS complex acyltransferase</fullName>
    </alternativeName>
</protein>
<feature type="binding site" evidence="10">
    <location>
        <position position="192"/>
    </location>
    <ligand>
        <name>[Ni-Fe-S] cluster</name>
        <dbReference type="ChEBI" id="CHEBI:60400"/>
    </ligand>
</feature>
<keyword evidence="8 10" id="KW-0012">Acyltransferase</keyword>
<proteinExistence type="inferred from homology"/>
<dbReference type="GO" id="GO:0051536">
    <property type="term" value="F:iron-sulfur cluster binding"/>
    <property type="evidence" value="ECO:0007669"/>
    <property type="project" value="UniProtKB-KW"/>
</dbReference>
<dbReference type="InterPro" id="IPR004461">
    <property type="entry name" value="CO_DH/Ac-CoA_synth_bsu"/>
</dbReference>
<feature type="binding site" evidence="10">
    <location>
        <position position="281"/>
    </location>
    <ligand>
        <name>[Ni-Fe-S] cluster</name>
        <dbReference type="ChEBI" id="CHEBI:60400"/>
    </ligand>
</feature>
<comment type="similarity">
    <text evidence="2 10">Belongs to the CdhC family.</text>
</comment>
<evidence type="ECO:0000256" key="1">
    <source>
        <dbReference type="ARBA" id="ARBA00004905"/>
    </source>
</evidence>
<name>Q0W881_METAR</name>
<dbReference type="Gene3D" id="3.40.1470.10">
    <property type="entry name" value="Bifunctional carbon monoxide dehydrogenase/acetyl-coa synthase(codh/acs), Chain M, domain 5"/>
    <property type="match status" value="1"/>
</dbReference>
<dbReference type="EMBL" id="AM114193">
    <property type="protein sequence ID" value="CAJ35412.1"/>
    <property type="molecule type" value="Genomic_DNA"/>
</dbReference>
<evidence type="ECO:0000259" key="11">
    <source>
        <dbReference type="Pfam" id="PF19436"/>
    </source>
</evidence>
<dbReference type="GO" id="GO:0016407">
    <property type="term" value="F:acetyltransferase activity"/>
    <property type="evidence" value="ECO:0007669"/>
    <property type="project" value="UniProtKB-UniRule"/>
</dbReference>
<evidence type="ECO:0000256" key="6">
    <source>
        <dbReference type="ARBA" id="ARBA00023004"/>
    </source>
</evidence>
<keyword evidence="13" id="KW-1185">Reference proteome</keyword>
<evidence type="ECO:0000256" key="7">
    <source>
        <dbReference type="ARBA" id="ARBA00023014"/>
    </source>
</evidence>
<dbReference type="Proteomes" id="UP000000663">
    <property type="component" value="Chromosome"/>
</dbReference>
<dbReference type="GO" id="GO:0043885">
    <property type="term" value="F:anaerobic carbon-monoxide dehydrogenase activity"/>
    <property type="evidence" value="ECO:0007669"/>
    <property type="project" value="InterPro"/>
</dbReference>
<evidence type="ECO:0000256" key="9">
    <source>
        <dbReference type="ARBA" id="ARBA00025865"/>
    </source>
</evidence>
<dbReference type="GeneID" id="5144145"/>